<evidence type="ECO:0000313" key="1">
    <source>
        <dbReference type="EMBL" id="NEY72522.1"/>
    </source>
</evidence>
<organism evidence="1 2">
    <name type="scientific">Bacillus mesophilus</name>
    <dbReference type="NCBI Taxonomy" id="1808955"/>
    <lineage>
        <taxon>Bacteria</taxon>
        <taxon>Bacillati</taxon>
        <taxon>Bacillota</taxon>
        <taxon>Bacilli</taxon>
        <taxon>Bacillales</taxon>
        <taxon>Bacillaceae</taxon>
        <taxon>Bacillus</taxon>
    </lineage>
</organism>
<proteinExistence type="predicted"/>
<dbReference type="EMBL" id="JAAIWM010000004">
    <property type="protein sequence ID" value="NEY72522.1"/>
    <property type="molecule type" value="Genomic_DNA"/>
</dbReference>
<dbReference type="AlphaFoldDB" id="A0A6M0Q830"/>
<dbReference type="RefSeq" id="WP_163179992.1">
    <property type="nucleotide sequence ID" value="NZ_JAAIWM010000004.1"/>
</dbReference>
<dbReference type="Proteomes" id="UP000481043">
    <property type="component" value="Unassembled WGS sequence"/>
</dbReference>
<sequence>MAKITFEQISSYLEKLRDIYISIDEGKFNKDLKELNQAISLLNSIQNGTIDPLGSTETKGKTHKEEIDKNLMISKPTMKLNKFEEAVHLLAQEKYEDLKGTKLNYREITNESDVIQLVEELTDSQVLRHTTTLDLKLLYCILTQDKKEIKAKKKEDLLQTIKQNIRAVRRGEAFTQTI</sequence>
<reference evidence="1 2" key="1">
    <citation type="submission" date="2020-02" db="EMBL/GenBank/DDBJ databases">
        <title>Bacillus aquiflavi sp. nov., isolated from yellow water of strong flavor Chinese baijiu in Yibin region of China.</title>
        <authorList>
            <person name="Xie J."/>
        </authorList>
    </citation>
    <scope>NUCLEOTIDE SEQUENCE [LARGE SCALE GENOMIC DNA]</scope>
    <source>
        <strain evidence="1 2">SA4</strain>
    </source>
</reference>
<gene>
    <name evidence="1" type="ORF">G4D63_12365</name>
</gene>
<comment type="caution">
    <text evidence="1">The sequence shown here is derived from an EMBL/GenBank/DDBJ whole genome shotgun (WGS) entry which is preliminary data.</text>
</comment>
<name>A0A6M0Q830_9BACI</name>
<evidence type="ECO:0000313" key="2">
    <source>
        <dbReference type="Proteomes" id="UP000481043"/>
    </source>
</evidence>
<keyword evidence="2" id="KW-1185">Reference proteome</keyword>
<accession>A0A6M0Q830</accession>
<protein>
    <submittedName>
        <fullName evidence="1">Uncharacterized protein</fullName>
    </submittedName>
</protein>